<dbReference type="EMBL" id="JAFHDT010000012">
    <property type="protein sequence ID" value="KAI7802259.1"/>
    <property type="molecule type" value="Genomic_DNA"/>
</dbReference>
<evidence type="ECO:0000259" key="1">
    <source>
        <dbReference type="PROSITE" id="PS50853"/>
    </source>
</evidence>
<protein>
    <submittedName>
        <fullName evidence="3">Verrucotoxin subunit beta-like</fullName>
    </submittedName>
</protein>
<dbReference type="PROSITE" id="PS50853">
    <property type="entry name" value="FN3"/>
    <property type="match status" value="1"/>
</dbReference>
<dbReference type="SUPFAM" id="SSF51101">
    <property type="entry name" value="Mannose-binding lectins"/>
    <property type="match status" value="1"/>
</dbReference>
<evidence type="ECO:0000313" key="4">
    <source>
        <dbReference type="Proteomes" id="UP001059041"/>
    </source>
</evidence>
<dbReference type="Pfam" id="PF18078">
    <property type="entry name" value="Thioredoxin_11"/>
    <property type="match status" value="1"/>
</dbReference>
<dbReference type="InterPro" id="IPR036404">
    <property type="entry name" value="Jacalin-like_lectin_dom_sf"/>
</dbReference>
<dbReference type="InterPro" id="IPR003961">
    <property type="entry name" value="FN3_dom"/>
</dbReference>
<dbReference type="InterPro" id="IPR013783">
    <property type="entry name" value="Ig-like_fold"/>
</dbReference>
<dbReference type="InterPro" id="IPR040581">
    <property type="entry name" value="Thioredoxin_11"/>
</dbReference>
<sequence length="741" mass="83492">MKACISVLLETTFEVAALGRPLFPGMLYDSRTDGFIPGVTLWDKTSLYNNLDTRTDTKTDIKFSAFDSLNSKCSLLDVSASLKASFMSGLVEVEGSANYLLDTKSSNQQSRVTMYYSETTKFEQLTMTQLGHITYPQVFHQKTATHVVTAVLYGARAIMVFDRTFSEYENKQDIHGELKVMVSKISAGGYGAINMTDNEKKISESIRCTFHGDFHLERNPTTYMEALQVYKQLPTQLKINPQNVVPLKVWLYPLHLLDPQSARLVTEMSTSTLFDTEAAIDELGDAERICNDLLNNPLVNVFSDIEERLHSFQRSFIVYKMALQRALGKVLPSIRGGEKEQSSVVDILRNHSNSPFRNSMQWLHNTMSELHRLSFCTKELNGIRTVDSDGLNNILLNPNIDIVVCFALTSLKYEDKYLLSLSAFVKSEEFTKFTGTKTDFLLDEVSDSKWLNNQDVIIKMRENLRLFKSFSEANKDNKKMHFIISAISDASNPGSSIYLYEQGNLTDKQFKPSVSKPPAPIVKRISEDSVSLILQKSPAGETVQYRVEYKEEETEKEEWMFKNTADEHFTLTGLKSAKQYLIRYRTMVASEASDTAKLYSLGLSVVVGGKGGDAFNVINNFENTLQKISISFSDSVFHTIQMTFNGGEAFDFGNVKGFSTKYSVFDQDDKITAATVWPNDRNTRVAGLEFEVTKSNGERRKFSVKGRELGDPVSLDVRSGRCYGAKGRSGDEIDALGFYFF</sequence>
<dbReference type="PANTHER" id="PTHR31594">
    <property type="entry name" value="AIG1-TYPE G DOMAIN-CONTAINING PROTEIN"/>
    <property type="match status" value="1"/>
</dbReference>
<dbReference type="Pfam" id="PF21109">
    <property type="entry name" value="Stonustoxin_helical"/>
    <property type="match status" value="1"/>
</dbReference>
<accession>A0A9W7TSV1</accession>
<name>A0A9W7TSV1_TRIRA</name>
<dbReference type="AlphaFoldDB" id="A0A9W7TSV1"/>
<dbReference type="InterPro" id="IPR048997">
    <property type="entry name" value="Stonustoxin-like_helical"/>
</dbReference>
<dbReference type="Pfam" id="PF01419">
    <property type="entry name" value="Jacalin"/>
    <property type="match status" value="1"/>
</dbReference>
<dbReference type="Gene3D" id="2.60.40.10">
    <property type="entry name" value="Immunoglobulins"/>
    <property type="match status" value="1"/>
</dbReference>
<evidence type="ECO:0000313" key="3">
    <source>
        <dbReference type="EMBL" id="KAI7802259.1"/>
    </source>
</evidence>
<gene>
    <name evidence="3" type="ORF">IRJ41_005168</name>
</gene>
<dbReference type="PANTHER" id="PTHR31594:SF11">
    <property type="entry name" value="NEOVERRUCOTOXIN SUBUNIT ALPHA-LIKE ISOFORM X1-RELATED"/>
    <property type="match status" value="1"/>
</dbReference>
<comment type="caution">
    <text evidence="3">The sequence shown here is derived from an EMBL/GenBank/DDBJ whole genome shotgun (WGS) entry which is preliminary data.</text>
</comment>
<dbReference type="Gene3D" id="2.100.10.30">
    <property type="entry name" value="Jacalin-like lectin domain"/>
    <property type="match status" value="1"/>
</dbReference>
<keyword evidence="4" id="KW-1185">Reference proteome</keyword>
<dbReference type="InterPro" id="IPR036116">
    <property type="entry name" value="FN3_sf"/>
</dbReference>
<proteinExistence type="predicted"/>
<feature type="domain" description="Jacalin-type lectin" evidence="2">
    <location>
        <begin position="601"/>
        <end position="741"/>
    </location>
</feature>
<dbReference type="SUPFAM" id="SSF49265">
    <property type="entry name" value="Fibronectin type III"/>
    <property type="match status" value="1"/>
</dbReference>
<dbReference type="PROSITE" id="PS51752">
    <property type="entry name" value="JACALIN_LECTIN"/>
    <property type="match status" value="1"/>
</dbReference>
<evidence type="ECO:0000259" key="2">
    <source>
        <dbReference type="PROSITE" id="PS51752"/>
    </source>
</evidence>
<feature type="domain" description="Fibronectin type-III" evidence="1">
    <location>
        <begin position="516"/>
        <end position="603"/>
    </location>
</feature>
<dbReference type="InterPro" id="IPR001229">
    <property type="entry name" value="Jacalin-like_lectin_dom"/>
</dbReference>
<reference evidence="3" key="1">
    <citation type="submission" date="2021-02" db="EMBL/GenBank/DDBJ databases">
        <title>Comparative genomics reveals that relaxation of natural selection precedes convergent phenotypic evolution of cavefish.</title>
        <authorList>
            <person name="Peng Z."/>
        </authorList>
    </citation>
    <scope>NUCLEOTIDE SEQUENCE</scope>
    <source>
        <tissue evidence="3">Muscle</tissue>
    </source>
</reference>
<organism evidence="3 4">
    <name type="scientific">Triplophysa rosa</name>
    <name type="common">Cave loach</name>
    <dbReference type="NCBI Taxonomy" id="992332"/>
    <lineage>
        <taxon>Eukaryota</taxon>
        <taxon>Metazoa</taxon>
        <taxon>Chordata</taxon>
        <taxon>Craniata</taxon>
        <taxon>Vertebrata</taxon>
        <taxon>Euteleostomi</taxon>
        <taxon>Actinopterygii</taxon>
        <taxon>Neopterygii</taxon>
        <taxon>Teleostei</taxon>
        <taxon>Ostariophysi</taxon>
        <taxon>Cypriniformes</taxon>
        <taxon>Nemacheilidae</taxon>
        <taxon>Triplophysa</taxon>
    </lineage>
</organism>
<dbReference type="InterPro" id="IPR052090">
    <property type="entry name" value="Cytolytic_pore-forming_toxin"/>
</dbReference>
<dbReference type="Proteomes" id="UP001059041">
    <property type="component" value="Linkage Group LG12"/>
</dbReference>